<dbReference type="AlphaFoldDB" id="A0A8B9E7P5"/>
<feature type="domain" description="TLC" evidence="8">
    <location>
        <begin position="209"/>
        <end position="400"/>
    </location>
</feature>
<evidence type="ECO:0000256" key="3">
    <source>
        <dbReference type="ARBA" id="ARBA00022989"/>
    </source>
</evidence>
<reference evidence="9" key="2">
    <citation type="submission" date="2025-09" db="UniProtKB">
        <authorList>
            <consortium name="Ensembl"/>
        </authorList>
    </citation>
    <scope>IDENTIFICATION</scope>
</reference>
<evidence type="ECO:0000256" key="6">
    <source>
        <dbReference type="SAM" id="MobiDB-lite"/>
    </source>
</evidence>
<evidence type="ECO:0000313" key="10">
    <source>
        <dbReference type="Proteomes" id="UP000694521"/>
    </source>
</evidence>
<sequence length="425" mass="46945">MVQPPALVLGSPIIFPIICPIARPIPRILPLPLPSPPPPLPPPSMQSPPPNHARNLNRDSRTLKKKKKMRQKHLPYLPEPPLFCAFFPSIRTQSCQTRARDSCGEEAGRRLPKNLSPFTPATPFPPGAGQRRGRRCRPGAGSREGRGEDKNLSGSPSTASPGAPGARSRSRRGSSGPRARRMVSIVLEVACSLVAWLSLYAACRRWHEHRSREWSCRLVTLLHGVAVTCLSGYVALLDGPWPLTHAGSPNTPLQIHVLALTLGYFIFDLGWCLYFQTEGDLMLLHHTLSICGMIVVLGLGKSATEVNAVVFVSEITNPLLQARWFLREMGRYHTLLGEVVDFFFVLLFLVLRIAGGALIMYAMLASPQPSWLLKAGGLAMYLVSLGFMVEICHFVRRKMLKKFPSWTSLRSMNAPVKTNGHLTAH</sequence>
<feature type="transmembrane region" description="Helical" evidence="7">
    <location>
        <begin position="375"/>
        <end position="395"/>
    </location>
</feature>
<feature type="compositionally biased region" description="Low complexity" evidence="6">
    <location>
        <begin position="153"/>
        <end position="177"/>
    </location>
</feature>
<keyword evidence="3 7" id="KW-1133">Transmembrane helix</keyword>
<keyword evidence="2 5" id="KW-0812">Transmembrane</keyword>
<evidence type="ECO:0000313" key="9">
    <source>
        <dbReference type="Ensembl" id="ENSACDP00005016885.1"/>
    </source>
</evidence>
<dbReference type="InterPro" id="IPR006634">
    <property type="entry name" value="TLC-dom"/>
</dbReference>
<feature type="transmembrane region" description="Helical" evidence="7">
    <location>
        <begin position="182"/>
        <end position="202"/>
    </location>
</feature>
<reference evidence="9" key="1">
    <citation type="submission" date="2025-08" db="UniProtKB">
        <authorList>
            <consortium name="Ensembl"/>
        </authorList>
    </citation>
    <scope>IDENTIFICATION</scope>
</reference>
<dbReference type="Ensembl" id="ENSACDT00005020313.1">
    <property type="protein sequence ID" value="ENSACDP00005016885.1"/>
    <property type="gene ID" value="ENSACDG00005012341.1"/>
</dbReference>
<dbReference type="Pfam" id="PF03798">
    <property type="entry name" value="TRAM_LAG1_CLN8"/>
    <property type="match status" value="1"/>
</dbReference>
<dbReference type="InterPro" id="IPR042512">
    <property type="entry name" value="TLCD5"/>
</dbReference>
<dbReference type="PROSITE" id="PS50922">
    <property type="entry name" value="TLC"/>
    <property type="match status" value="1"/>
</dbReference>
<feature type="region of interest" description="Disordered" evidence="6">
    <location>
        <begin position="101"/>
        <end position="177"/>
    </location>
</feature>
<name>A0A8B9E7P5_ANSCY</name>
<dbReference type="GO" id="GO:0016020">
    <property type="term" value="C:membrane"/>
    <property type="evidence" value="ECO:0007669"/>
    <property type="project" value="UniProtKB-SubCell"/>
</dbReference>
<accession>A0A8B9E7P5</accession>
<feature type="region of interest" description="Disordered" evidence="6">
    <location>
        <begin position="36"/>
        <end position="74"/>
    </location>
</feature>
<dbReference type="Proteomes" id="UP000694521">
    <property type="component" value="Unplaced"/>
</dbReference>
<proteinExistence type="predicted"/>
<feature type="transmembrane region" description="Helical" evidence="7">
    <location>
        <begin position="338"/>
        <end position="363"/>
    </location>
</feature>
<dbReference type="PANTHER" id="PTHR31898:SF1">
    <property type="entry name" value="TLC DOMAIN-CONTAINING PROTEIN 5"/>
    <property type="match status" value="1"/>
</dbReference>
<evidence type="ECO:0000256" key="1">
    <source>
        <dbReference type="ARBA" id="ARBA00004141"/>
    </source>
</evidence>
<dbReference type="PANTHER" id="PTHR31898">
    <property type="entry name" value="TRANSMEMBRANE PROTEIN 136"/>
    <property type="match status" value="1"/>
</dbReference>
<evidence type="ECO:0000256" key="5">
    <source>
        <dbReference type="PROSITE-ProRule" id="PRU00205"/>
    </source>
</evidence>
<keyword evidence="10" id="KW-1185">Reference proteome</keyword>
<feature type="compositionally biased region" description="Pro residues" evidence="6">
    <location>
        <begin position="36"/>
        <end position="51"/>
    </location>
</feature>
<comment type="subcellular location">
    <subcellularLocation>
        <location evidence="1">Membrane</location>
        <topology evidence="1">Multi-pass membrane protein</topology>
    </subcellularLocation>
</comment>
<evidence type="ECO:0000259" key="8">
    <source>
        <dbReference type="PROSITE" id="PS50922"/>
    </source>
</evidence>
<feature type="compositionally biased region" description="Basic residues" evidence="6">
    <location>
        <begin position="63"/>
        <end position="73"/>
    </location>
</feature>
<evidence type="ECO:0000256" key="7">
    <source>
        <dbReference type="SAM" id="Phobius"/>
    </source>
</evidence>
<keyword evidence="4 5" id="KW-0472">Membrane</keyword>
<evidence type="ECO:0000256" key="4">
    <source>
        <dbReference type="ARBA" id="ARBA00023136"/>
    </source>
</evidence>
<protein>
    <recommendedName>
        <fullName evidence="8">TLC domain-containing protein</fullName>
    </recommendedName>
</protein>
<evidence type="ECO:0000256" key="2">
    <source>
        <dbReference type="ARBA" id="ARBA00022692"/>
    </source>
</evidence>
<dbReference type="SMART" id="SM00724">
    <property type="entry name" value="TLC"/>
    <property type="match status" value="1"/>
</dbReference>
<organism evidence="9 10">
    <name type="scientific">Anser cygnoides</name>
    <name type="common">Swan goose</name>
    <dbReference type="NCBI Taxonomy" id="8845"/>
    <lineage>
        <taxon>Eukaryota</taxon>
        <taxon>Metazoa</taxon>
        <taxon>Chordata</taxon>
        <taxon>Craniata</taxon>
        <taxon>Vertebrata</taxon>
        <taxon>Euteleostomi</taxon>
        <taxon>Archelosauria</taxon>
        <taxon>Archosauria</taxon>
        <taxon>Dinosauria</taxon>
        <taxon>Saurischia</taxon>
        <taxon>Theropoda</taxon>
        <taxon>Coelurosauria</taxon>
        <taxon>Aves</taxon>
        <taxon>Neognathae</taxon>
        <taxon>Galloanserae</taxon>
        <taxon>Anseriformes</taxon>
        <taxon>Anatidae</taxon>
        <taxon>Anserinae</taxon>
        <taxon>Anser</taxon>
    </lineage>
</organism>
<feature type="transmembrane region" description="Helical" evidence="7">
    <location>
        <begin position="255"/>
        <end position="274"/>
    </location>
</feature>
<feature type="transmembrane region" description="Helical" evidence="7">
    <location>
        <begin position="214"/>
        <end position="235"/>
    </location>
</feature>